<evidence type="ECO:0000259" key="2">
    <source>
        <dbReference type="PROSITE" id="PS50030"/>
    </source>
</evidence>
<dbReference type="EMBL" id="CALOZG010000004">
    <property type="protein sequence ID" value="CAH4022185.1"/>
    <property type="molecule type" value="Genomic_DNA"/>
</dbReference>
<evidence type="ECO:0000313" key="4">
    <source>
        <dbReference type="EMBL" id="CAH4022185.1"/>
    </source>
</evidence>
<feature type="region of interest" description="Disordered" evidence="1">
    <location>
        <begin position="289"/>
        <end position="314"/>
    </location>
</feature>
<protein>
    <recommendedName>
        <fullName evidence="6">Ubiquitin-like protein 7</fullName>
    </recommendedName>
</protein>
<dbReference type="Proteomes" id="UP001152562">
    <property type="component" value="Unassembled WGS sequence"/>
</dbReference>
<dbReference type="InterPro" id="IPR029071">
    <property type="entry name" value="Ubiquitin-like_domsf"/>
</dbReference>
<dbReference type="Pfam" id="PF00240">
    <property type="entry name" value="ubiquitin"/>
    <property type="match status" value="1"/>
</dbReference>
<name>A0A9P0X825_PIEBR</name>
<dbReference type="CDD" id="cd14326">
    <property type="entry name" value="UBA_UBL7"/>
    <property type="match status" value="1"/>
</dbReference>
<dbReference type="Gene3D" id="3.10.20.90">
    <property type="entry name" value="Phosphatidylinositol 3-kinase Catalytic Subunit, Chain A, domain 1"/>
    <property type="match status" value="1"/>
</dbReference>
<dbReference type="PANTHER" id="PTHR10677">
    <property type="entry name" value="UBIQUILIN"/>
    <property type="match status" value="1"/>
</dbReference>
<dbReference type="PROSITE" id="PS50030">
    <property type="entry name" value="UBA"/>
    <property type="match status" value="1"/>
</dbReference>
<sequence length="401" mass="43234">MTVSCKYYRQYIDDTNIKPLRMDQIEAQPFVFLGIKVKPGPIERFKLENFSLDNTVSILKSEAEKKTNIPSSSLELIHHGKILRDSTTLRENGVKSGEMVHVLKKKEQNPPAPPPTFSDAELQHLNSSMRTLGCTPNAPGWTRAMQLLNDESVISDIIEQTPSLAEDCTTISILHEVELLAALGANVQTMRRGTDAHPDLPNALRNLLRLVCSRCHAPGTEATPTSGFAYSLEALSEDEDAEEEEGEETEGRNAITQEQFTAALQAATEAVRSIGGGRQEGLLRLLQAAGQSDPQATASGTSTDAPAASSTPPVITSEMFCDALTQVITRTGTSPTSMEQSTAASSSQSPVARDEDFSTQLNHMHEMGLLDDALNVRALLICSGDVNAAINLVFSGAIGDD</sequence>
<feature type="compositionally biased region" description="Polar residues" evidence="1">
    <location>
        <begin position="332"/>
        <end position="350"/>
    </location>
</feature>
<comment type="caution">
    <text evidence="4">The sequence shown here is derived from an EMBL/GenBank/DDBJ whole genome shotgun (WGS) entry which is preliminary data.</text>
</comment>
<dbReference type="GO" id="GO:0031593">
    <property type="term" value="F:polyubiquitin modification-dependent protein binding"/>
    <property type="evidence" value="ECO:0007669"/>
    <property type="project" value="TreeGrafter"/>
</dbReference>
<dbReference type="Gene3D" id="1.10.8.10">
    <property type="entry name" value="DNA helicase RuvA subunit, C-terminal domain"/>
    <property type="match status" value="1"/>
</dbReference>
<gene>
    <name evidence="4" type="ORF">PIBRA_LOCUS3941</name>
</gene>
<reference evidence="4" key="1">
    <citation type="submission" date="2022-05" db="EMBL/GenBank/DDBJ databases">
        <authorList>
            <person name="Okamura Y."/>
        </authorList>
    </citation>
    <scope>NUCLEOTIDE SEQUENCE</scope>
</reference>
<organism evidence="4 5">
    <name type="scientific">Pieris brassicae</name>
    <name type="common">White butterfly</name>
    <name type="synonym">Large white butterfly</name>
    <dbReference type="NCBI Taxonomy" id="7116"/>
    <lineage>
        <taxon>Eukaryota</taxon>
        <taxon>Metazoa</taxon>
        <taxon>Ecdysozoa</taxon>
        <taxon>Arthropoda</taxon>
        <taxon>Hexapoda</taxon>
        <taxon>Insecta</taxon>
        <taxon>Pterygota</taxon>
        <taxon>Neoptera</taxon>
        <taxon>Endopterygota</taxon>
        <taxon>Lepidoptera</taxon>
        <taxon>Glossata</taxon>
        <taxon>Ditrysia</taxon>
        <taxon>Papilionoidea</taxon>
        <taxon>Pieridae</taxon>
        <taxon>Pierinae</taxon>
        <taxon>Pieris</taxon>
    </lineage>
</organism>
<proteinExistence type="predicted"/>
<evidence type="ECO:0000256" key="1">
    <source>
        <dbReference type="SAM" id="MobiDB-lite"/>
    </source>
</evidence>
<dbReference type="SUPFAM" id="SSF46934">
    <property type="entry name" value="UBA-like"/>
    <property type="match status" value="1"/>
</dbReference>
<evidence type="ECO:0008006" key="6">
    <source>
        <dbReference type="Google" id="ProtNLM"/>
    </source>
</evidence>
<feature type="region of interest" description="Disordered" evidence="1">
    <location>
        <begin position="236"/>
        <end position="256"/>
    </location>
</feature>
<dbReference type="InterPro" id="IPR015496">
    <property type="entry name" value="Ubiquilin"/>
</dbReference>
<dbReference type="SUPFAM" id="SSF54236">
    <property type="entry name" value="Ubiquitin-like"/>
    <property type="match status" value="1"/>
</dbReference>
<accession>A0A9P0X825</accession>
<feature type="domain" description="UBA" evidence="2">
    <location>
        <begin position="352"/>
        <end position="396"/>
    </location>
</feature>
<evidence type="ECO:0000259" key="3">
    <source>
        <dbReference type="PROSITE" id="PS50053"/>
    </source>
</evidence>
<dbReference type="SMART" id="SM00213">
    <property type="entry name" value="UBQ"/>
    <property type="match status" value="1"/>
</dbReference>
<feature type="region of interest" description="Disordered" evidence="1">
    <location>
        <begin position="332"/>
        <end position="355"/>
    </location>
</feature>
<dbReference type="GO" id="GO:0005829">
    <property type="term" value="C:cytosol"/>
    <property type="evidence" value="ECO:0007669"/>
    <property type="project" value="TreeGrafter"/>
</dbReference>
<feature type="domain" description="Ubiquitin-like" evidence="3">
    <location>
        <begin position="31"/>
        <end position="109"/>
    </location>
</feature>
<dbReference type="InterPro" id="IPR047878">
    <property type="entry name" value="UBL7_UBA"/>
</dbReference>
<dbReference type="CDD" id="cd17039">
    <property type="entry name" value="Ubl_ubiquitin_like"/>
    <property type="match status" value="1"/>
</dbReference>
<keyword evidence="5" id="KW-1185">Reference proteome</keyword>
<dbReference type="AlphaFoldDB" id="A0A9P0X825"/>
<dbReference type="InterPro" id="IPR009060">
    <property type="entry name" value="UBA-like_sf"/>
</dbReference>
<evidence type="ECO:0000313" key="5">
    <source>
        <dbReference type="Proteomes" id="UP001152562"/>
    </source>
</evidence>
<dbReference type="PANTHER" id="PTHR10677:SF25">
    <property type="entry name" value="UBIQUITIN-LIKE PROTEIN 7"/>
    <property type="match status" value="1"/>
</dbReference>
<feature type="compositionally biased region" description="Polar residues" evidence="1">
    <location>
        <begin position="292"/>
        <end position="314"/>
    </location>
</feature>
<dbReference type="PROSITE" id="PS50053">
    <property type="entry name" value="UBIQUITIN_2"/>
    <property type="match status" value="1"/>
</dbReference>
<dbReference type="InterPro" id="IPR015940">
    <property type="entry name" value="UBA"/>
</dbReference>
<dbReference type="InterPro" id="IPR000626">
    <property type="entry name" value="Ubiquitin-like_dom"/>
</dbReference>
<feature type="compositionally biased region" description="Acidic residues" evidence="1">
    <location>
        <begin position="236"/>
        <end position="248"/>
    </location>
</feature>
<dbReference type="GO" id="GO:0006511">
    <property type="term" value="P:ubiquitin-dependent protein catabolic process"/>
    <property type="evidence" value="ECO:0007669"/>
    <property type="project" value="TreeGrafter"/>
</dbReference>